<keyword evidence="7" id="KW-0472">Membrane</keyword>
<keyword evidence="3" id="KW-0812">Transmembrane</keyword>
<reference evidence="9" key="2">
    <citation type="journal article" date="2018" name="BMC Genomics">
        <title>A manually annotated Actinidia chinensis var. chinensis (kiwifruit) genome highlights the challenges associated with draft genomes and gene prediction in plants.</title>
        <authorList>
            <person name="Pilkington S.M."/>
            <person name="Crowhurst R."/>
            <person name="Hilario E."/>
            <person name="Nardozza S."/>
            <person name="Fraser L."/>
            <person name="Peng Y."/>
            <person name="Gunaseelan K."/>
            <person name="Simpson R."/>
            <person name="Tahir J."/>
            <person name="Deroles S.C."/>
            <person name="Templeton K."/>
            <person name="Luo Z."/>
            <person name="Davy M."/>
            <person name="Cheng C."/>
            <person name="McNeilage M."/>
            <person name="Scaglione D."/>
            <person name="Liu Y."/>
            <person name="Zhang Q."/>
            <person name="Datson P."/>
            <person name="De Silva N."/>
            <person name="Gardiner S.E."/>
            <person name="Bassett H."/>
            <person name="Chagne D."/>
            <person name="McCallum J."/>
            <person name="Dzierzon H."/>
            <person name="Deng C."/>
            <person name="Wang Y.Y."/>
            <person name="Barron L."/>
            <person name="Manako K."/>
            <person name="Bowen J."/>
            <person name="Foster T.M."/>
            <person name="Erridge Z.A."/>
            <person name="Tiffin H."/>
            <person name="Waite C.N."/>
            <person name="Davies K.M."/>
            <person name="Grierson E.P."/>
            <person name="Laing W.A."/>
            <person name="Kirk R."/>
            <person name="Chen X."/>
            <person name="Wood M."/>
            <person name="Montefiori M."/>
            <person name="Brummell D.A."/>
            <person name="Schwinn K.E."/>
            <person name="Catanach A."/>
            <person name="Fullerton C."/>
            <person name="Li D."/>
            <person name="Meiyalaghan S."/>
            <person name="Nieuwenhuizen N."/>
            <person name="Read N."/>
            <person name="Prakash R."/>
            <person name="Hunter D."/>
            <person name="Zhang H."/>
            <person name="McKenzie M."/>
            <person name="Knabel M."/>
            <person name="Harris A."/>
            <person name="Allan A.C."/>
            <person name="Gleave A."/>
            <person name="Chen A."/>
            <person name="Janssen B.J."/>
            <person name="Plunkett B."/>
            <person name="Ampomah-Dwamena C."/>
            <person name="Voogd C."/>
            <person name="Leif D."/>
            <person name="Lafferty D."/>
            <person name="Souleyre E.J.F."/>
            <person name="Varkonyi-Gasic E."/>
            <person name="Gambi F."/>
            <person name="Hanley J."/>
            <person name="Yao J.L."/>
            <person name="Cheung J."/>
            <person name="David K.M."/>
            <person name="Warren B."/>
            <person name="Marsh K."/>
            <person name="Snowden K.C."/>
            <person name="Lin-Wang K."/>
            <person name="Brian L."/>
            <person name="Martinez-Sanchez M."/>
            <person name="Wang M."/>
            <person name="Ileperuma N."/>
            <person name="Macnee N."/>
            <person name="Campin R."/>
            <person name="McAtee P."/>
            <person name="Drummond R.S.M."/>
            <person name="Espley R.V."/>
            <person name="Ireland H.S."/>
            <person name="Wu R."/>
            <person name="Atkinson R.G."/>
            <person name="Karunairetnam S."/>
            <person name="Bulley S."/>
            <person name="Chunkath S."/>
            <person name="Hanley Z."/>
            <person name="Storey R."/>
            <person name="Thrimawithana A.H."/>
            <person name="Thomson S."/>
            <person name="David C."/>
            <person name="Testolin R."/>
            <person name="Huang H."/>
            <person name="Hellens R.P."/>
            <person name="Schaffer R.J."/>
        </authorList>
    </citation>
    <scope>NUCLEOTIDE SEQUENCE [LARGE SCALE GENOMIC DNA]</scope>
    <source>
        <strain evidence="9">cv. Red5</strain>
    </source>
</reference>
<evidence type="ECO:0000313" key="9">
    <source>
        <dbReference type="Proteomes" id="UP000241394"/>
    </source>
</evidence>
<comment type="subcellular location">
    <subcellularLocation>
        <location evidence="1">Mitochondrion outer membrane</location>
        <topology evidence="1">Single-pass membrane protein</topology>
    </subcellularLocation>
</comment>
<dbReference type="InParanoid" id="A0A2R6Q4I2"/>
<gene>
    <name evidence="8" type="ORF">CEY00_Acc23109</name>
</gene>
<comment type="similarity">
    <text evidence="2">Belongs to the FIS1 family.</text>
</comment>
<dbReference type="GO" id="GO:0005778">
    <property type="term" value="C:peroxisomal membrane"/>
    <property type="evidence" value="ECO:0007669"/>
    <property type="project" value="TreeGrafter"/>
</dbReference>
<keyword evidence="4" id="KW-1000">Mitochondrion outer membrane</keyword>
<dbReference type="EMBL" id="NKQK01000020">
    <property type="protein sequence ID" value="PSS01753.1"/>
    <property type="molecule type" value="Genomic_DNA"/>
</dbReference>
<dbReference type="GO" id="GO:0016559">
    <property type="term" value="P:peroxisome fission"/>
    <property type="evidence" value="ECO:0007669"/>
    <property type="project" value="TreeGrafter"/>
</dbReference>
<dbReference type="AlphaFoldDB" id="A0A2R6Q4I2"/>
<keyword evidence="6" id="KW-0496">Mitochondrion</keyword>
<dbReference type="InterPro" id="IPR016543">
    <property type="entry name" value="Fis1"/>
</dbReference>
<keyword evidence="5" id="KW-1133">Transmembrane helix</keyword>
<dbReference type="SUPFAM" id="SSF48452">
    <property type="entry name" value="TPR-like"/>
    <property type="match status" value="1"/>
</dbReference>
<dbReference type="InterPro" id="IPR028061">
    <property type="entry name" value="Fis1_TPR_C"/>
</dbReference>
<dbReference type="PANTHER" id="PTHR13247:SF0">
    <property type="entry name" value="MITOCHONDRIAL FISSION 1 PROTEIN"/>
    <property type="match status" value="1"/>
</dbReference>
<reference evidence="8 9" key="1">
    <citation type="submission" date="2017-07" db="EMBL/GenBank/DDBJ databases">
        <title>An improved, manually edited Actinidia chinensis var. chinensis (kiwifruit) genome highlights the challenges associated with draft genomes and gene prediction in plants.</title>
        <authorList>
            <person name="Pilkington S."/>
            <person name="Crowhurst R."/>
            <person name="Hilario E."/>
            <person name="Nardozza S."/>
            <person name="Fraser L."/>
            <person name="Peng Y."/>
            <person name="Gunaseelan K."/>
            <person name="Simpson R."/>
            <person name="Tahir J."/>
            <person name="Deroles S."/>
            <person name="Templeton K."/>
            <person name="Luo Z."/>
            <person name="Davy M."/>
            <person name="Cheng C."/>
            <person name="Mcneilage M."/>
            <person name="Scaglione D."/>
            <person name="Liu Y."/>
            <person name="Zhang Q."/>
            <person name="Datson P."/>
            <person name="De Silva N."/>
            <person name="Gardiner S."/>
            <person name="Bassett H."/>
            <person name="Chagne D."/>
            <person name="Mccallum J."/>
            <person name="Dzierzon H."/>
            <person name="Deng C."/>
            <person name="Wang Y.-Y."/>
            <person name="Barron N."/>
            <person name="Manako K."/>
            <person name="Bowen J."/>
            <person name="Foster T."/>
            <person name="Erridge Z."/>
            <person name="Tiffin H."/>
            <person name="Waite C."/>
            <person name="Davies K."/>
            <person name="Grierson E."/>
            <person name="Laing W."/>
            <person name="Kirk R."/>
            <person name="Chen X."/>
            <person name="Wood M."/>
            <person name="Montefiori M."/>
            <person name="Brummell D."/>
            <person name="Schwinn K."/>
            <person name="Catanach A."/>
            <person name="Fullerton C."/>
            <person name="Li D."/>
            <person name="Meiyalaghan S."/>
            <person name="Nieuwenhuizen N."/>
            <person name="Read N."/>
            <person name="Prakash R."/>
            <person name="Hunter D."/>
            <person name="Zhang H."/>
            <person name="Mckenzie M."/>
            <person name="Knabel M."/>
            <person name="Harris A."/>
            <person name="Allan A."/>
            <person name="Chen A."/>
            <person name="Janssen B."/>
            <person name="Plunkett B."/>
            <person name="Dwamena C."/>
            <person name="Voogd C."/>
            <person name="Leif D."/>
            <person name="Lafferty D."/>
            <person name="Souleyre E."/>
            <person name="Varkonyi-Gasic E."/>
            <person name="Gambi F."/>
            <person name="Hanley J."/>
            <person name="Yao J.-L."/>
            <person name="Cheung J."/>
            <person name="David K."/>
            <person name="Warren B."/>
            <person name="Marsh K."/>
            <person name="Snowden K."/>
            <person name="Lin-Wang K."/>
            <person name="Brian L."/>
            <person name="Martinez-Sanchez M."/>
            <person name="Wang M."/>
            <person name="Ileperuma N."/>
            <person name="Macnee N."/>
            <person name="Campin R."/>
            <person name="Mcatee P."/>
            <person name="Drummond R."/>
            <person name="Espley R."/>
            <person name="Ireland H."/>
            <person name="Wu R."/>
            <person name="Atkinson R."/>
            <person name="Karunairetnam S."/>
            <person name="Bulley S."/>
            <person name="Chunkath S."/>
            <person name="Hanley Z."/>
            <person name="Storey R."/>
            <person name="Thrimawithana A."/>
            <person name="Thomson S."/>
            <person name="David C."/>
            <person name="Testolin R."/>
        </authorList>
    </citation>
    <scope>NUCLEOTIDE SEQUENCE [LARGE SCALE GENOMIC DNA]</scope>
    <source>
        <strain evidence="9">cv. Red5</strain>
        <tissue evidence="8">Young leaf</tissue>
    </source>
</reference>
<dbReference type="Proteomes" id="UP000241394">
    <property type="component" value="Chromosome LG20"/>
</dbReference>
<proteinExistence type="inferred from homology"/>
<protein>
    <submittedName>
        <fullName evidence="8">Mitochondrial fission 1 protein like</fullName>
    </submittedName>
</protein>
<evidence type="ECO:0000256" key="5">
    <source>
        <dbReference type="ARBA" id="ARBA00022989"/>
    </source>
</evidence>
<dbReference type="GO" id="GO:0005741">
    <property type="term" value="C:mitochondrial outer membrane"/>
    <property type="evidence" value="ECO:0007669"/>
    <property type="project" value="UniProtKB-SubCell"/>
</dbReference>
<dbReference type="STRING" id="1590841.A0A2R6Q4I2"/>
<dbReference type="OrthoDB" id="421154at2759"/>
<dbReference type="Gene3D" id="1.25.40.10">
    <property type="entry name" value="Tetratricopeptide repeat domain"/>
    <property type="match status" value="1"/>
</dbReference>
<dbReference type="InterPro" id="IPR011990">
    <property type="entry name" value="TPR-like_helical_dom_sf"/>
</dbReference>
<evidence type="ECO:0000256" key="4">
    <source>
        <dbReference type="ARBA" id="ARBA00022787"/>
    </source>
</evidence>
<accession>A0A2R6Q4I2</accession>
<dbReference type="GO" id="GO:0000266">
    <property type="term" value="P:mitochondrial fission"/>
    <property type="evidence" value="ECO:0007669"/>
    <property type="project" value="InterPro"/>
</dbReference>
<sequence>MEPKRAMEAIMGRFCDIFDLLLGNHLPWCDGTVIADCEKQVKEAASGAADEVKSEKIMRLSWALVHSKQRKDVQRGIDMLEALLTNCRSPLENREKLYLLGVGYYRTGKYPRSGQLADQCLEITPDWSMALTLKKDVEDRLARDVAVEIGVTASAVGLIGRWLAVALTR</sequence>
<name>A0A2R6Q4I2_ACTCC</name>
<evidence type="ECO:0000256" key="7">
    <source>
        <dbReference type="ARBA" id="ARBA00023136"/>
    </source>
</evidence>
<evidence type="ECO:0000256" key="6">
    <source>
        <dbReference type="ARBA" id="ARBA00023128"/>
    </source>
</evidence>
<keyword evidence="9" id="KW-1185">Reference proteome</keyword>
<dbReference type="InterPro" id="IPR033745">
    <property type="entry name" value="Fis1_cytosol"/>
</dbReference>
<dbReference type="InterPro" id="IPR028058">
    <property type="entry name" value="Fis1_TPR_N"/>
</dbReference>
<dbReference type="PANTHER" id="PTHR13247">
    <property type="entry name" value="TETRATRICOPEPTIDE REPEAT PROTEIN 11 TPR REPEAT PROTEIN 11"/>
    <property type="match status" value="1"/>
</dbReference>
<evidence type="ECO:0000256" key="3">
    <source>
        <dbReference type="ARBA" id="ARBA00022692"/>
    </source>
</evidence>
<organism evidence="8 9">
    <name type="scientific">Actinidia chinensis var. chinensis</name>
    <name type="common">Chinese soft-hair kiwi</name>
    <dbReference type="NCBI Taxonomy" id="1590841"/>
    <lineage>
        <taxon>Eukaryota</taxon>
        <taxon>Viridiplantae</taxon>
        <taxon>Streptophyta</taxon>
        <taxon>Embryophyta</taxon>
        <taxon>Tracheophyta</taxon>
        <taxon>Spermatophyta</taxon>
        <taxon>Magnoliopsida</taxon>
        <taxon>eudicotyledons</taxon>
        <taxon>Gunneridae</taxon>
        <taxon>Pentapetalae</taxon>
        <taxon>asterids</taxon>
        <taxon>Ericales</taxon>
        <taxon>Actinidiaceae</taxon>
        <taxon>Actinidia</taxon>
    </lineage>
</organism>
<comment type="caution">
    <text evidence="8">The sequence shown here is derived from an EMBL/GenBank/DDBJ whole genome shotgun (WGS) entry which is preliminary data.</text>
</comment>
<dbReference type="Gramene" id="PSS01753">
    <property type="protein sequence ID" value="PSS01753"/>
    <property type="gene ID" value="CEY00_Acc23109"/>
</dbReference>
<evidence type="ECO:0000256" key="2">
    <source>
        <dbReference type="ARBA" id="ARBA00008937"/>
    </source>
</evidence>
<dbReference type="Pfam" id="PF14853">
    <property type="entry name" value="Fis1_TPR_C"/>
    <property type="match status" value="1"/>
</dbReference>
<evidence type="ECO:0000313" key="8">
    <source>
        <dbReference type="EMBL" id="PSS01753.1"/>
    </source>
</evidence>
<dbReference type="CDD" id="cd12212">
    <property type="entry name" value="Fis1"/>
    <property type="match status" value="1"/>
</dbReference>
<dbReference type="Pfam" id="PF14852">
    <property type="entry name" value="Fis1_TPR_N"/>
    <property type="match status" value="1"/>
</dbReference>
<dbReference type="GO" id="GO:0000422">
    <property type="term" value="P:autophagy of mitochondrion"/>
    <property type="evidence" value="ECO:0007669"/>
    <property type="project" value="TreeGrafter"/>
</dbReference>
<evidence type="ECO:0000256" key="1">
    <source>
        <dbReference type="ARBA" id="ARBA00004572"/>
    </source>
</evidence>